<dbReference type="RefSeq" id="XP_018736795.1">
    <property type="nucleotide sequence ID" value="XM_018882416.1"/>
</dbReference>
<organism evidence="5 6">
    <name type="scientific">Sugiyamaella lignohabitans</name>
    <dbReference type="NCBI Taxonomy" id="796027"/>
    <lineage>
        <taxon>Eukaryota</taxon>
        <taxon>Fungi</taxon>
        <taxon>Dikarya</taxon>
        <taxon>Ascomycota</taxon>
        <taxon>Saccharomycotina</taxon>
        <taxon>Dipodascomycetes</taxon>
        <taxon>Dipodascales</taxon>
        <taxon>Trichomonascaceae</taxon>
        <taxon>Sugiyamaella</taxon>
    </lineage>
</organism>
<dbReference type="PRINTS" id="PR00081">
    <property type="entry name" value="GDHRDH"/>
</dbReference>
<dbReference type="PRINTS" id="PR00080">
    <property type="entry name" value="SDRFAMILY"/>
</dbReference>
<gene>
    <name evidence="5" type="ORF">AWJ20_5283</name>
</gene>
<keyword evidence="6" id="KW-1185">Reference proteome</keyword>
<reference evidence="5 6" key="1">
    <citation type="submission" date="2016-02" db="EMBL/GenBank/DDBJ databases">
        <title>Complete genome sequence and transcriptome regulation of the pentose utilising yeast Sugiyamaella lignohabitans.</title>
        <authorList>
            <person name="Bellasio M."/>
            <person name="Peymann A."/>
            <person name="Valli M."/>
            <person name="Sipitzky M."/>
            <person name="Graf A."/>
            <person name="Sauer M."/>
            <person name="Marx H."/>
            <person name="Mattanovich D."/>
        </authorList>
    </citation>
    <scope>NUCLEOTIDE SEQUENCE [LARGE SCALE GENOMIC DNA]</scope>
    <source>
        <strain evidence="5 6">CBS 10342</strain>
    </source>
</reference>
<dbReference type="OrthoDB" id="10253736at2759"/>
<dbReference type="Gene3D" id="3.40.50.720">
    <property type="entry name" value="NAD(P)-binding Rossmann-like Domain"/>
    <property type="match status" value="1"/>
</dbReference>
<dbReference type="EMBL" id="CP014502">
    <property type="protein sequence ID" value="ANB14318.1"/>
    <property type="molecule type" value="Genomic_DNA"/>
</dbReference>
<feature type="compositionally biased region" description="Low complexity" evidence="4">
    <location>
        <begin position="8"/>
        <end position="23"/>
    </location>
</feature>
<dbReference type="InterPro" id="IPR036291">
    <property type="entry name" value="NAD(P)-bd_dom_sf"/>
</dbReference>
<evidence type="ECO:0000313" key="5">
    <source>
        <dbReference type="EMBL" id="ANB14318.1"/>
    </source>
</evidence>
<sequence length="350" mass="38456">MSYRRTSRTQVSTRTQTSTLSSVSGTGIVTPTFNILPPVQYNRKDNNVPRLQPVGHHNHHSRSSWLAHDLHRSYHSTTQMIKNQAYRPLVKINPGLDLVLITGGASGLGYQMALLFHQKGFEVIVLDIHVPERHSRIPKVTYYQCDVSNIEEISAIAKTIRDTHGTVTVLVNNAGVMKGAKKTVDLGYTEMRTTLDINLLASFLTVRTFVPDMVSRHRGYVVTIGSVLGYVSPAKLSLYGASKAGLIALHESLTHELGPPNFPETGVRTLLVSPGQLKTSLFMDVRSPYVFIAPVLEPSRAARAVVEALEKGSRGELKLPLYVNGTTFLRTLPHQLATATRALTGIDSSI</sequence>
<evidence type="ECO:0000313" key="6">
    <source>
        <dbReference type="Proteomes" id="UP000189580"/>
    </source>
</evidence>
<evidence type="ECO:0000256" key="2">
    <source>
        <dbReference type="ARBA" id="ARBA00023002"/>
    </source>
</evidence>
<evidence type="ECO:0000256" key="3">
    <source>
        <dbReference type="RuleBase" id="RU000363"/>
    </source>
</evidence>
<dbReference type="PANTHER" id="PTHR24322">
    <property type="entry name" value="PKSB"/>
    <property type="match status" value="1"/>
</dbReference>
<evidence type="ECO:0000256" key="4">
    <source>
        <dbReference type="SAM" id="MobiDB-lite"/>
    </source>
</evidence>
<dbReference type="GeneID" id="30037508"/>
<dbReference type="InterPro" id="IPR002347">
    <property type="entry name" value="SDR_fam"/>
</dbReference>
<dbReference type="PANTHER" id="PTHR24322:SF736">
    <property type="entry name" value="RETINOL DEHYDROGENASE 10"/>
    <property type="match status" value="1"/>
</dbReference>
<dbReference type="AlphaFoldDB" id="A0A167EPQ5"/>
<comment type="similarity">
    <text evidence="1 3">Belongs to the short-chain dehydrogenases/reductases (SDR) family.</text>
</comment>
<dbReference type="Pfam" id="PF00106">
    <property type="entry name" value="adh_short"/>
    <property type="match status" value="1"/>
</dbReference>
<protein>
    <submittedName>
        <fullName evidence="5">Short-chain dehydrogenase/reductase</fullName>
    </submittedName>
</protein>
<accession>A0A167EPQ5</accession>
<dbReference type="Proteomes" id="UP000189580">
    <property type="component" value="Chromosome d"/>
</dbReference>
<feature type="region of interest" description="Disordered" evidence="4">
    <location>
        <begin position="1"/>
        <end position="23"/>
    </location>
</feature>
<dbReference type="KEGG" id="slb:AWJ20_5283"/>
<dbReference type="SUPFAM" id="SSF51735">
    <property type="entry name" value="NAD(P)-binding Rossmann-fold domains"/>
    <property type="match status" value="1"/>
</dbReference>
<keyword evidence="2" id="KW-0560">Oxidoreductase</keyword>
<proteinExistence type="inferred from homology"/>
<name>A0A167EPQ5_9ASCO</name>
<dbReference type="GO" id="GO:0016616">
    <property type="term" value="F:oxidoreductase activity, acting on the CH-OH group of donors, NAD or NADP as acceptor"/>
    <property type="evidence" value="ECO:0007669"/>
    <property type="project" value="TreeGrafter"/>
</dbReference>
<evidence type="ECO:0000256" key="1">
    <source>
        <dbReference type="ARBA" id="ARBA00006484"/>
    </source>
</evidence>